<dbReference type="Proteomes" id="UP000622797">
    <property type="component" value="Unassembled WGS sequence"/>
</dbReference>
<feature type="binding site" evidence="4">
    <location>
        <position position="70"/>
    </location>
    <ligand>
        <name>Mg(2+)</name>
        <dbReference type="ChEBI" id="CHEBI:18420"/>
    </ligand>
</feature>
<dbReference type="GO" id="GO:0046872">
    <property type="term" value="F:metal ion binding"/>
    <property type="evidence" value="ECO:0007669"/>
    <property type="project" value="UniProtKB-KW"/>
</dbReference>
<reference evidence="5" key="1">
    <citation type="journal article" date="2020" name="BMC Genomics">
        <title>Correction to: Identification and distribution of gene clusters required for synthesis of sphingolipid metabolism inhibitors in diverse species of the filamentous fungus Fusarium.</title>
        <authorList>
            <person name="Kim H.S."/>
            <person name="Lohmar J.M."/>
            <person name="Busman M."/>
            <person name="Brown D.W."/>
            <person name="Naumann T.A."/>
            <person name="Divon H.H."/>
            <person name="Lysoe E."/>
            <person name="Uhlig S."/>
            <person name="Proctor R.H."/>
        </authorList>
    </citation>
    <scope>NUCLEOTIDE SEQUENCE</scope>
    <source>
        <strain evidence="5">NRRL 20472</strain>
    </source>
</reference>
<gene>
    <name evidence="5" type="ORF">FSARC_7488</name>
</gene>
<keyword evidence="4" id="KW-0460">Magnesium</keyword>
<feature type="binding site" evidence="3">
    <location>
        <begin position="43"/>
        <end position="50"/>
    </location>
    <ligand>
        <name>GTP</name>
        <dbReference type="ChEBI" id="CHEBI:37565"/>
    </ligand>
</feature>
<evidence type="ECO:0000256" key="4">
    <source>
        <dbReference type="PIRSR" id="PIRSR606689-2"/>
    </source>
</evidence>
<accession>A0A8H4TV51</accession>
<dbReference type="Pfam" id="PF00025">
    <property type="entry name" value="Arf"/>
    <property type="match status" value="1"/>
</dbReference>
<proteinExistence type="predicted"/>
<evidence type="ECO:0000313" key="5">
    <source>
        <dbReference type="EMBL" id="KAF4964582.1"/>
    </source>
</evidence>
<keyword evidence="6" id="KW-1185">Reference proteome</keyword>
<evidence type="ECO:0000256" key="3">
    <source>
        <dbReference type="PIRSR" id="PIRSR606689-1"/>
    </source>
</evidence>
<dbReference type="PROSITE" id="PS51417">
    <property type="entry name" value="ARF"/>
    <property type="match status" value="1"/>
</dbReference>
<dbReference type="AlphaFoldDB" id="A0A8H4TV51"/>
<dbReference type="Gene3D" id="3.40.50.300">
    <property type="entry name" value="P-loop containing nucleotide triphosphate hydrolases"/>
    <property type="match status" value="1"/>
</dbReference>
<name>A0A8H4TV51_9HYPO</name>
<dbReference type="SMART" id="SM00178">
    <property type="entry name" value="SAR"/>
    <property type="match status" value="1"/>
</dbReference>
<dbReference type="GO" id="GO:0005525">
    <property type="term" value="F:GTP binding"/>
    <property type="evidence" value="ECO:0007669"/>
    <property type="project" value="UniProtKB-KW"/>
</dbReference>
<keyword evidence="1 3" id="KW-0547">Nucleotide-binding</keyword>
<dbReference type="EMBL" id="JABEXW010000399">
    <property type="protein sequence ID" value="KAF4964582.1"/>
    <property type="molecule type" value="Genomic_DNA"/>
</dbReference>
<feature type="binding site" evidence="4">
    <location>
        <position position="50"/>
    </location>
    <ligand>
        <name>Mg(2+)</name>
        <dbReference type="ChEBI" id="CHEBI:18420"/>
    </ligand>
</feature>
<evidence type="ECO:0000256" key="1">
    <source>
        <dbReference type="ARBA" id="ARBA00022741"/>
    </source>
</evidence>
<feature type="binding site" evidence="3">
    <location>
        <begin position="152"/>
        <end position="155"/>
    </location>
    <ligand>
        <name>GTP</name>
        <dbReference type="ChEBI" id="CHEBI:37565"/>
    </ligand>
</feature>
<dbReference type="InterPro" id="IPR024156">
    <property type="entry name" value="Small_GTPase_ARF"/>
</dbReference>
<dbReference type="SUPFAM" id="SSF52540">
    <property type="entry name" value="P-loop containing nucleoside triphosphate hydrolases"/>
    <property type="match status" value="1"/>
</dbReference>
<evidence type="ECO:0000313" key="6">
    <source>
        <dbReference type="Proteomes" id="UP000622797"/>
    </source>
</evidence>
<dbReference type="InterPro" id="IPR027417">
    <property type="entry name" value="P-loop_NTPase"/>
</dbReference>
<dbReference type="PRINTS" id="PR00328">
    <property type="entry name" value="SAR1GTPBP"/>
</dbReference>
<reference evidence="5" key="2">
    <citation type="submission" date="2020-05" db="EMBL/GenBank/DDBJ databases">
        <authorList>
            <person name="Kim H.-S."/>
            <person name="Proctor R.H."/>
            <person name="Brown D.W."/>
        </authorList>
    </citation>
    <scope>NUCLEOTIDE SEQUENCE</scope>
    <source>
        <strain evidence="5">NRRL 20472</strain>
    </source>
</reference>
<keyword evidence="4" id="KW-0479">Metal-binding</keyword>
<feature type="binding site" evidence="3">
    <location>
        <position position="92"/>
    </location>
    <ligand>
        <name>GTP</name>
        <dbReference type="ChEBI" id="CHEBI:37565"/>
    </ligand>
</feature>
<comment type="caution">
    <text evidence="5">The sequence shown here is derived from an EMBL/GenBank/DDBJ whole genome shotgun (WGS) entry which is preliminary data.</text>
</comment>
<sequence>MSALLAYARYLLASIGFIKPATSTPITSLFSNHPGHHRILISGLDAAGKSTLLYKYLSQREDDISCFTPTIPFNIEVYRCGQVTFQVIDLGGCRPKSFYKMERSFFKHADALIWVNDANDRDRAPETREELLRHVSYQDGLRKDVPVLILANKQDLQHALTPEQTRGYYLDDVSSSLVSRPHAVFGTNIRTGEGLTEAFEWLSKTVETRMKYDTGVVEKLSVLEVEEEVNMIIQAAFREDLKTEINEKIG</sequence>
<dbReference type="SMART" id="SM00177">
    <property type="entry name" value="ARF"/>
    <property type="match status" value="1"/>
</dbReference>
<dbReference type="OrthoDB" id="414781at2759"/>
<evidence type="ECO:0008006" key="7">
    <source>
        <dbReference type="Google" id="ProtNLM"/>
    </source>
</evidence>
<protein>
    <recommendedName>
        <fullName evidence="7">ADP-ribosylation factor</fullName>
    </recommendedName>
</protein>
<dbReference type="InterPro" id="IPR006689">
    <property type="entry name" value="Small_GTPase_ARF/SAR"/>
</dbReference>
<organism evidence="5 6">
    <name type="scientific">Fusarium sarcochroum</name>
    <dbReference type="NCBI Taxonomy" id="1208366"/>
    <lineage>
        <taxon>Eukaryota</taxon>
        <taxon>Fungi</taxon>
        <taxon>Dikarya</taxon>
        <taxon>Ascomycota</taxon>
        <taxon>Pezizomycotina</taxon>
        <taxon>Sordariomycetes</taxon>
        <taxon>Hypocreomycetidae</taxon>
        <taxon>Hypocreales</taxon>
        <taxon>Nectriaceae</taxon>
        <taxon>Fusarium</taxon>
        <taxon>Fusarium lateritium species complex</taxon>
    </lineage>
</organism>
<dbReference type="PANTHER" id="PTHR11711">
    <property type="entry name" value="ADP RIBOSYLATION FACTOR-RELATED"/>
    <property type="match status" value="1"/>
</dbReference>
<keyword evidence="2 3" id="KW-0342">GTP-binding</keyword>
<dbReference type="GO" id="GO:0003924">
    <property type="term" value="F:GTPase activity"/>
    <property type="evidence" value="ECO:0007669"/>
    <property type="project" value="InterPro"/>
</dbReference>
<evidence type="ECO:0000256" key="2">
    <source>
        <dbReference type="ARBA" id="ARBA00023134"/>
    </source>
</evidence>